<comment type="similarity">
    <text evidence="2">Belongs to the polysaccharide lyase 8 family.</text>
</comment>
<keyword evidence="4" id="KW-0732">Signal</keyword>
<evidence type="ECO:0000259" key="7">
    <source>
        <dbReference type="Pfam" id="PF02278"/>
    </source>
</evidence>
<dbReference type="Proteomes" id="UP001500841">
    <property type="component" value="Unassembled WGS sequence"/>
</dbReference>
<gene>
    <name evidence="10" type="ORF">GCM10022392_16530</name>
</gene>
<dbReference type="InterPro" id="IPR011013">
    <property type="entry name" value="Gal_mutarotase_sf_dom"/>
</dbReference>
<dbReference type="PANTHER" id="PTHR38481">
    <property type="entry name" value="HYALURONATE LYASE"/>
    <property type="match status" value="1"/>
</dbReference>
<evidence type="ECO:0000256" key="5">
    <source>
        <dbReference type="ARBA" id="ARBA00022837"/>
    </source>
</evidence>
<comment type="subunit">
    <text evidence="3">Monomer.</text>
</comment>
<dbReference type="InterPro" id="IPR004103">
    <property type="entry name" value="Lyase_8_C"/>
</dbReference>
<evidence type="ECO:0000256" key="4">
    <source>
        <dbReference type="ARBA" id="ARBA00022729"/>
    </source>
</evidence>
<keyword evidence="5" id="KW-0106">Calcium</keyword>
<dbReference type="EMBL" id="BAABCV010000005">
    <property type="protein sequence ID" value="GAA4094443.1"/>
    <property type="molecule type" value="Genomic_DNA"/>
</dbReference>
<sequence length="644" mass="71957">MLLSDQTYATERGFILTDDIKYNTNAAGYLKAQSADGSWPDINYKDQTRGSWKPSWHLYRVLLLNRAYFKTHNQAYLAAAHKALHFWIRNDFHCENWWHNNINVPFAYSSAMLQIGDKADWQEMNYLNNVVTTRIPVHNPTGQNLIWQLDNEARVALIHNDYKAFAKAIAGMQDVITISTKEGIQPDYSFHQHGPMMQVGNYGLSFVNSLLFWMSVTAHTPLAFEQPRQQIVFDYCTEGLRWLIYKKEMDIPAIGRQLRINTGLKRGENLHELFELIKSFDKTLSCKTVIDGFADKNQSTCTMAGNKGFWASDYMVQLKKDHYMMSVKMHGPFVSRLEVATNAENLKGAFINDGLTLVQSSRKEYTNIPAVWNWTMLPGTTCDTTIDPGSKAALTSGNKGTFVGQVSDGHIGACAMAYERLNIKAHKSYFMVNDMLVALGAGITSPDNKNLVTTVDQSFHSGPIVKGNGWLWHDNKGYYFIDKDEQVKTRSEYRHSDWAGINRNGTENDAPVSGLVTTTYIGHNQNDSYAYIIKPDISLKQIKAKPAPDVKILANASDLQAISTATAVIAVFYEPGSLNASGTTIASNKPCMLICEKNKGKITGVWVSNPGRKKTSIELNIGGVKQTINMADDDMAGASVSVML</sequence>
<feature type="domain" description="Polysaccharide lyase family 8 central" evidence="7">
    <location>
        <begin position="306"/>
        <end position="538"/>
    </location>
</feature>
<dbReference type="InterPro" id="IPR003159">
    <property type="entry name" value="Lyase_8_central_dom"/>
</dbReference>
<protein>
    <submittedName>
        <fullName evidence="10">Polysaccharide lyase 8 family protein</fullName>
    </submittedName>
</protein>
<evidence type="ECO:0000256" key="6">
    <source>
        <dbReference type="ARBA" id="ARBA00023239"/>
    </source>
</evidence>
<dbReference type="Pfam" id="PF02278">
    <property type="entry name" value="Lyase_8"/>
    <property type="match status" value="1"/>
</dbReference>
<accession>A0ABP7WQJ3</accession>
<dbReference type="GO" id="GO:0016829">
    <property type="term" value="F:lyase activity"/>
    <property type="evidence" value="ECO:0007669"/>
    <property type="project" value="UniProtKB-KW"/>
</dbReference>
<dbReference type="InterPro" id="IPR011071">
    <property type="entry name" value="Lyase_8-like_C"/>
</dbReference>
<dbReference type="Gene3D" id="2.60.220.10">
    <property type="entry name" value="Polysaccharide lyase family 8-like, C-terminal"/>
    <property type="match status" value="1"/>
</dbReference>
<dbReference type="PANTHER" id="PTHR38481:SF1">
    <property type="entry name" value="HYALURONATE LYASE"/>
    <property type="match status" value="1"/>
</dbReference>
<evidence type="ECO:0000259" key="8">
    <source>
        <dbReference type="Pfam" id="PF02884"/>
    </source>
</evidence>
<evidence type="ECO:0000256" key="2">
    <source>
        <dbReference type="ARBA" id="ARBA00006699"/>
    </source>
</evidence>
<dbReference type="InterPro" id="IPR008929">
    <property type="entry name" value="Chondroitin_lyas"/>
</dbReference>
<proteinExistence type="inferred from homology"/>
<keyword evidence="11" id="KW-1185">Reference proteome</keyword>
<name>A0ABP7WQJ3_9SPHI</name>
<evidence type="ECO:0000256" key="3">
    <source>
        <dbReference type="ARBA" id="ARBA00011245"/>
    </source>
</evidence>
<comment type="caution">
    <text evidence="10">The sequence shown here is derived from an EMBL/GenBank/DDBJ whole genome shotgun (WGS) entry which is preliminary data.</text>
</comment>
<dbReference type="SUPFAM" id="SSF49863">
    <property type="entry name" value="Hyaluronate lyase-like, C-terminal domain"/>
    <property type="match status" value="1"/>
</dbReference>
<organism evidence="10 11">
    <name type="scientific">Mucilaginibacter panaciglaebae</name>
    <dbReference type="NCBI Taxonomy" id="502331"/>
    <lineage>
        <taxon>Bacteria</taxon>
        <taxon>Pseudomonadati</taxon>
        <taxon>Bacteroidota</taxon>
        <taxon>Sphingobacteriia</taxon>
        <taxon>Sphingobacteriales</taxon>
        <taxon>Sphingobacteriaceae</taxon>
        <taxon>Mucilaginibacter</taxon>
    </lineage>
</organism>
<dbReference type="SUPFAM" id="SSF48230">
    <property type="entry name" value="Chondroitin AC/alginate lyase"/>
    <property type="match status" value="1"/>
</dbReference>
<dbReference type="InterPro" id="IPR038970">
    <property type="entry name" value="Lyase_8"/>
</dbReference>
<dbReference type="Gene3D" id="1.50.10.100">
    <property type="entry name" value="Chondroitin AC/alginate lyase"/>
    <property type="match status" value="1"/>
</dbReference>
<evidence type="ECO:0000313" key="11">
    <source>
        <dbReference type="Proteomes" id="UP001500841"/>
    </source>
</evidence>
<dbReference type="Pfam" id="PF08124">
    <property type="entry name" value="Lyase_8_N"/>
    <property type="match status" value="1"/>
</dbReference>
<dbReference type="InterPro" id="IPR012970">
    <property type="entry name" value="Lyase_8_alpha_N"/>
</dbReference>
<reference evidence="11" key="1">
    <citation type="journal article" date="2019" name="Int. J. Syst. Evol. Microbiol.">
        <title>The Global Catalogue of Microorganisms (GCM) 10K type strain sequencing project: providing services to taxonomists for standard genome sequencing and annotation.</title>
        <authorList>
            <consortium name="The Broad Institute Genomics Platform"/>
            <consortium name="The Broad Institute Genome Sequencing Center for Infectious Disease"/>
            <person name="Wu L."/>
            <person name="Ma J."/>
        </authorList>
    </citation>
    <scope>NUCLEOTIDE SEQUENCE [LARGE SCALE GENOMIC DNA]</scope>
    <source>
        <strain evidence="11">JCM 17085</strain>
    </source>
</reference>
<feature type="domain" description="Polysaccharide lyase family 8 C-terminal" evidence="8">
    <location>
        <begin position="551"/>
        <end position="617"/>
    </location>
</feature>
<evidence type="ECO:0000259" key="9">
    <source>
        <dbReference type="Pfam" id="PF08124"/>
    </source>
</evidence>
<evidence type="ECO:0000313" key="10">
    <source>
        <dbReference type="EMBL" id="GAA4094443.1"/>
    </source>
</evidence>
<comment type="cofactor">
    <cofactor evidence="1">
        <name>Ca(2+)</name>
        <dbReference type="ChEBI" id="CHEBI:29108"/>
    </cofactor>
</comment>
<dbReference type="SUPFAM" id="SSF74650">
    <property type="entry name" value="Galactose mutarotase-like"/>
    <property type="match status" value="1"/>
</dbReference>
<dbReference type="Gene3D" id="2.70.98.10">
    <property type="match status" value="1"/>
</dbReference>
<dbReference type="Pfam" id="PF02884">
    <property type="entry name" value="Lyase_8_C"/>
    <property type="match status" value="1"/>
</dbReference>
<evidence type="ECO:0000256" key="1">
    <source>
        <dbReference type="ARBA" id="ARBA00001913"/>
    </source>
</evidence>
<feature type="domain" description="Polysaccharide lyase 8 N-terminal alpha-helical" evidence="9">
    <location>
        <begin position="31"/>
        <end position="257"/>
    </location>
</feature>
<keyword evidence="6 10" id="KW-0456">Lyase</keyword>
<dbReference type="InterPro" id="IPR014718">
    <property type="entry name" value="GH-type_carb-bd"/>
</dbReference>